<accession>A0A9P6L3N1</accession>
<feature type="transmembrane region" description="Helical" evidence="2">
    <location>
        <begin position="332"/>
        <end position="350"/>
    </location>
</feature>
<evidence type="ECO:0000313" key="4">
    <source>
        <dbReference type="EMBL" id="KAF9781312.1"/>
    </source>
</evidence>
<evidence type="ECO:0000313" key="5">
    <source>
        <dbReference type="Proteomes" id="UP000736335"/>
    </source>
</evidence>
<organism evidence="4 5">
    <name type="scientific">Thelephora terrestris</name>
    <dbReference type="NCBI Taxonomy" id="56493"/>
    <lineage>
        <taxon>Eukaryota</taxon>
        <taxon>Fungi</taxon>
        <taxon>Dikarya</taxon>
        <taxon>Basidiomycota</taxon>
        <taxon>Agaricomycotina</taxon>
        <taxon>Agaricomycetes</taxon>
        <taxon>Thelephorales</taxon>
        <taxon>Thelephoraceae</taxon>
        <taxon>Thelephora</taxon>
    </lineage>
</organism>
<protein>
    <recommendedName>
        <fullName evidence="3">G domain-containing protein</fullName>
    </recommendedName>
</protein>
<keyword evidence="2" id="KW-0472">Membrane</keyword>
<gene>
    <name evidence="4" type="ORF">BJ322DRAFT_269416</name>
</gene>
<feature type="coiled-coil region" evidence="1">
    <location>
        <begin position="206"/>
        <end position="284"/>
    </location>
</feature>
<reference evidence="4" key="1">
    <citation type="journal article" date="2020" name="Nat. Commun.">
        <title>Large-scale genome sequencing of mycorrhizal fungi provides insights into the early evolution of symbiotic traits.</title>
        <authorList>
            <person name="Miyauchi S."/>
            <person name="Kiss E."/>
            <person name="Kuo A."/>
            <person name="Drula E."/>
            <person name="Kohler A."/>
            <person name="Sanchez-Garcia M."/>
            <person name="Morin E."/>
            <person name="Andreopoulos B."/>
            <person name="Barry K.W."/>
            <person name="Bonito G."/>
            <person name="Buee M."/>
            <person name="Carver A."/>
            <person name="Chen C."/>
            <person name="Cichocki N."/>
            <person name="Clum A."/>
            <person name="Culley D."/>
            <person name="Crous P.W."/>
            <person name="Fauchery L."/>
            <person name="Girlanda M."/>
            <person name="Hayes R.D."/>
            <person name="Keri Z."/>
            <person name="LaButti K."/>
            <person name="Lipzen A."/>
            <person name="Lombard V."/>
            <person name="Magnuson J."/>
            <person name="Maillard F."/>
            <person name="Murat C."/>
            <person name="Nolan M."/>
            <person name="Ohm R.A."/>
            <person name="Pangilinan J."/>
            <person name="Pereira M.F."/>
            <person name="Perotto S."/>
            <person name="Peter M."/>
            <person name="Pfister S."/>
            <person name="Riley R."/>
            <person name="Sitrit Y."/>
            <person name="Stielow J.B."/>
            <person name="Szollosi G."/>
            <person name="Zifcakova L."/>
            <person name="Stursova M."/>
            <person name="Spatafora J.W."/>
            <person name="Tedersoo L."/>
            <person name="Vaario L.M."/>
            <person name="Yamada A."/>
            <person name="Yan M."/>
            <person name="Wang P."/>
            <person name="Xu J."/>
            <person name="Bruns T."/>
            <person name="Baldrian P."/>
            <person name="Vilgalys R."/>
            <person name="Dunand C."/>
            <person name="Henrissat B."/>
            <person name="Grigoriev I.V."/>
            <person name="Hibbett D."/>
            <person name="Nagy L.G."/>
            <person name="Martin F.M."/>
        </authorList>
    </citation>
    <scope>NUCLEOTIDE SEQUENCE</scope>
    <source>
        <strain evidence="4">UH-Tt-Lm1</strain>
    </source>
</reference>
<evidence type="ECO:0000259" key="3">
    <source>
        <dbReference type="Pfam" id="PF01926"/>
    </source>
</evidence>
<comment type="caution">
    <text evidence="4">The sequence shown here is derived from an EMBL/GenBank/DDBJ whole genome shotgun (WGS) entry which is preliminary data.</text>
</comment>
<dbReference type="InterPro" id="IPR006073">
    <property type="entry name" value="GTP-bd"/>
</dbReference>
<evidence type="ECO:0000256" key="2">
    <source>
        <dbReference type="SAM" id="Phobius"/>
    </source>
</evidence>
<dbReference type="InterPro" id="IPR027417">
    <property type="entry name" value="P-loop_NTPase"/>
</dbReference>
<name>A0A9P6L3N1_9AGAM</name>
<dbReference type="GO" id="GO:0005525">
    <property type="term" value="F:GTP binding"/>
    <property type="evidence" value="ECO:0007669"/>
    <property type="project" value="InterPro"/>
</dbReference>
<feature type="domain" description="G" evidence="3">
    <location>
        <begin position="1"/>
        <end position="55"/>
    </location>
</feature>
<dbReference type="Proteomes" id="UP000736335">
    <property type="component" value="Unassembled WGS sequence"/>
</dbReference>
<proteinExistence type="predicted"/>
<reference evidence="4" key="2">
    <citation type="submission" date="2020-11" db="EMBL/GenBank/DDBJ databases">
        <authorList>
            <consortium name="DOE Joint Genome Institute"/>
            <person name="Kuo A."/>
            <person name="Miyauchi S."/>
            <person name="Kiss E."/>
            <person name="Drula E."/>
            <person name="Kohler A."/>
            <person name="Sanchez-Garcia M."/>
            <person name="Andreopoulos B."/>
            <person name="Barry K.W."/>
            <person name="Bonito G."/>
            <person name="Buee M."/>
            <person name="Carver A."/>
            <person name="Chen C."/>
            <person name="Cichocki N."/>
            <person name="Clum A."/>
            <person name="Culley D."/>
            <person name="Crous P.W."/>
            <person name="Fauchery L."/>
            <person name="Girlanda M."/>
            <person name="Hayes R."/>
            <person name="Keri Z."/>
            <person name="Labutti K."/>
            <person name="Lipzen A."/>
            <person name="Lombard V."/>
            <person name="Magnuson J."/>
            <person name="Maillard F."/>
            <person name="Morin E."/>
            <person name="Murat C."/>
            <person name="Nolan M."/>
            <person name="Ohm R."/>
            <person name="Pangilinan J."/>
            <person name="Pereira M."/>
            <person name="Perotto S."/>
            <person name="Peter M."/>
            <person name="Riley R."/>
            <person name="Sitrit Y."/>
            <person name="Stielow B."/>
            <person name="Szollosi G."/>
            <person name="Zifcakova L."/>
            <person name="Stursova M."/>
            <person name="Spatafora J.W."/>
            <person name="Tedersoo L."/>
            <person name="Vaario L.-M."/>
            <person name="Yamada A."/>
            <person name="Yan M."/>
            <person name="Wang P."/>
            <person name="Xu J."/>
            <person name="Bruns T."/>
            <person name="Baldrian P."/>
            <person name="Vilgalys R."/>
            <person name="Henrissat B."/>
            <person name="Grigoriev I.V."/>
            <person name="Hibbett D."/>
            <person name="Nagy L.G."/>
            <person name="Martin F.M."/>
        </authorList>
    </citation>
    <scope>NUCLEOTIDE SEQUENCE</scope>
    <source>
        <strain evidence="4">UH-Tt-Lm1</strain>
    </source>
</reference>
<keyword evidence="2" id="KW-0812">Transmembrane</keyword>
<dbReference type="Pfam" id="PF01926">
    <property type="entry name" value="MMR_HSR1"/>
    <property type="match status" value="1"/>
</dbReference>
<dbReference type="Gene3D" id="3.40.50.300">
    <property type="entry name" value="P-loop containing nucleotide triphosphate hydrolases"/>
    <property type="match status" value="1"/>
</dbReference>
<keyword evidence="5" id="KW-1185">Reference proteome</keyword>
<keyword evidence="2" id="KW-1133">Transmembrane helix</keyword>
<keyword evidence="1" id="KW-0175">Coiled coil</keyword>
<evidence type="ECO:0000256" key="1">
    <source>
        <dbReference type="SAM" id="Coils"/>
    </source>
</evidence>
<dbReference type="OrthoDB" id="8954335at2759"/>
<sequence length="355" mass="40437">MGATGTGKSTFINLVSRSNLRVGNGLQSCTEAVGASNSFPLDGRRVTLIDTPGFDDTTRSDTDVLNMIALFLENSYKQGTKLAGVLYFHRISDFRVGGISTRNFKMFRKLCGDSTLHNVLIVTNMWGEVELRTGSDREAELMKEDIFFKPVLDKGAQMDRHLNTAGSAEHIIRRILDNHPLPLRIQQELVDEHKSITETGAAEELNREFNERVKGIQIEMRTLREEMEQAIRDKDEETRMELEISAKKMQREMERYQNDARRLEHDYLQERQRLEARILQMESEARQGAAYYQQQINQMRNSMYTNSMYTNPHAEQMERANKQMKKANRARIAGTVALGAVSLLGALLGGQPGLF</sequence>
<dbReference type="AlphaFoldDB" id="A0A9P6L3N1"/>
<dbReference type="SUPFAM" id="SSF52540">
    <property type="entry name" value="P-loop containing nucleoside triphosphate hydrolases"/>
    <property type="match status" value="1"/>
</dbReference>
<dbReference type="EMBL" id="WIUZ02000014">
    <property type="protein sequence ID" value="KAF9781312.1"/>
    <property type="molecule type" value="Genomic_DNA"/>
</dbReference>